<reference evidence="1 2" key="1">
    <citation type="submission" date="2023-09" db="EMBL/GenBank/DDBJ databases">
        <authorList>
            <person name="Rey-Velasco X."/>
        </authorList>
    </citation>
    <scope>NUCLEOTIDE SEQUENCE [LARGE SCALE GENOMIC DNA]</scope>
    <source>
        <strain evidence="1 2">W242</strain>
    </source>
</reference>
<sequence length="347" mass="39712">MKYLKLLLVLLIVVACEDEPITEANITRNYIETDSELYNLLDRVSDENDDNEAITCIEFDYPFAIFVFDENQEFIESVGLQNDQEFVLLLDELPDGHSISISYPITGTNASGEVVEINNNEELQEAIKNCMQTQILMECENHIARLNCVWNIENLSNTNTNYESSQFIFNSLGVGKFYHNGNIYFGTWTFLFINEELHLNIFVNDDTIGQDWNFDWKAEVDFENNITTLVNENGDEYKIFSECNLDCSSDEAFQVCETEEGSGTADFMLSNYIYCFGNVADINNANPVTYSFHETEDDAQNGTNPILENVYNNTANPQDLYVRIEDIETENLVVINYLTIEAVVCED</sequence>
<evidence type="ECO:0000313" key="2">
    <source>
        <dbReference type="Proteomes" id="UP001254488"/>
    </source>
</evidence>
<dbReference type="RefSeq" id="WP_311333020.1">
    <property type="nucleotide sequence ID" value="NZ_JAVRHZ010000004.1"/>
</dbReference>
<accession>A0ABU2YD36</accession>
<evidence type="ECO:0000313" key="1">
    <source>
        <dbReference type="EMBL" id="MDT0556068.1"/>
    </source>
</evidence>
<keyword evidence="2" id="KW-1185">Reference proteome</keyword>
<dbReference type="PROSITE" id="PS51257">
    <property type="entry name" value="PROKAR_LIPOPROTEIN"/>
    <property type="match status" value="1"/>
</dbReference>
<dbReference type="Proteomes" id="UP001254488">
    <property type="component" value="Unassembled WGS sequence"/>
</dbReference>
<name>A0ABU2YD36_9FLAO</name>
<gene>
    <name evidence="1" type="ORF">RM538_08640</name>
</gene>
<protein>
    <submittedName>
        <fullName evidence="1">Uncharacterized protein</fullName>
    </submittedName>
</protein>
<comment type="caution">
    <text evidence="1">The sequence shown here is derived from an EMBL/GenBank/DDBJ whole genome shotgun (WGS) entry which is preliminary data.</text>
</comment>
<dbReference type="EMBL" id="JAVRHZ010000004">
    <property type="protein sequence ID" value="MDT0556068.1"/>
    <property type="molecule type" value="Genomic_DNA"/>
</dbReference>
<organism evidence="1 2">
    <name type="scientific">Patiriisocius hiemis</name>
    <dbReference type="NCBI Taxonomy" id="3075604"/>
    <lineage>
        <taxon>Bacteria</taxon>
        <taxon>Pseudomonadati</taxon>
        <taxon>Bacteroidota</taxon>
        <taxon>Flavobacteriia</taxon>
        <taxon>Flavobacteriales</taxon>
        <taxon>Flavobacteriaceae</taxon>
        <taxon>Patiriisocius</taxon>
    </lineage>
</organism>
<proteinExistence type="predicted"/>